<accession>T0I8C4</accession>
<dbReference type="AlphaFoldDB" id="T0I8C4"/>
<dbReference type="PATRIC" id="fig|1329909.3.peg.2351"/>
<dbReference type="PANTHER" id="PTHR47816">
    <property type="entry name" value="RIBOSOMAL RNA SMALL SUBUNIT METHYLTRANSFERASE C"/>
    <property type="match status" value="1"/>
</dbReference>
<evidence type="ECO:0000256" key="2">
    <source>
        <dbReference type="ARBA" id="ARBA00022552"/>
    </source>
</evidence>
<evidence type="ECO:0000313" key="8">
    <source>
        <dbReference type="Proteomes" id="UP000015525"/>
    </source>
</evidence>
<evidence type="ECO:0000256" key="5">
    <source>
        <dbReference type="ARBA" id="ARBA00022691"/>
    </source>
</evidence>
<dbReference type="GO" id="GO:0032259">
    <property type="term" value="P:methylation"/>
    <property type="evidence" value="ECO:0007669"/>
    <property type="project" value="UniProtKB-KW"/>
</dbReference>
<keyword evidence="1" id="KW-0963">Cytoplasm</keyword>
<evidence type="ECO:0000256" key="1">
    <source>
        <dbReference type="ARBA" id="ARBA00022490"/>
    </source>
</evidence>
<dbReference type="GO" id="GO:0008757">
    <property type="term" value="F:S-adenosylmethionine-dependent methyltransferase activity"/>
    <property type="evidence" value="ECO:0007669"/>
    <property type="project" value="InterPro"/>
</dbReference>
<keyword evidence="4" id="KW-0808">Transferase</keyword>
<feature type="non-terminal residue" evidence="7">
    <location>
        <position position="1"/>
    </location>
</feature>
<keyword evidence="5" id="KW-0949">S-adenosyl-L-methionine</keyword>
<dbReference type="Gene3D" id="3.40.50.150">
    <property type="entry name" value="Vaccinia Virus protein VP39"/>
    <property type="match status" value="1"/>
</dbReference>
<evidence type="ECO:0000256" key="4">
    <source>
        <dbReference type="ARBA" id="ARBA00022679"/>
    </source>
</evidence>
<dbReference type="CDD" id="cd02440">
    <property type="entry name" value="AdoMet_MTases"/>
    <property type="match status" value="1"/>
</dbReference>
<protein>
    <recommendedName>
        <fullName evidence="6">Methyltransferase small domain-containing protein</fullName>
    </recommendedName>
</protein>
<proteinExistence type="predicted"/>
<dbReference type="InterPro" id="IPR046977">
    <property type="entry name" value="RsmC/RlmG"/>
</dbReference>
<dbReference type="GO" id="GO:0008170">
    <property type="term" value="F:N-methyltransferase activity"/>
    <property type="evidence" value="ECO:0007669"/>
    <property type="project" value="UniProtKB-ARBA"/>
</dbReference>
<name>T0I8C4_9SPHN</name>
<dbReference type="InterPro" id="IPR002052">
    <property type="entry name" value="DNA_methylase_N6_adenine_CS"/>
</dbReference>
<evidence type="ECO:0000256" key="3">
    <source>
        <dbReference type="ARBA" id="ARBA00022603"/>
    </source>
</evidence>
<sequence length="181" mass="18805">PPAAPVRLADMGAGAGVGAIVAHRLCPGARLIMTDINPKALRLARINASAAGVEAEFIESDGLTGVDDPIDLVLANPPYIIDPAKRAYRDGGASHGGAAALDMTRQALDRLAEGGRFILYTGSAIVDGKDVLREALTGMAGAAGCAMCYEELDPDVFGEELANEAYREVDRIAVVGAVFQR</sequence>
<reference evidence="7 8" key="1">
    <citation type="journal article" date="2013" name="Genome Announc.">
        <title>Draft Genome Sequence of Sphingobium quisquiliarum Strain P25T, a Novel Hexachlorocyclohexane (HCH)-Degrading Bacterium Isolated from an HCH Dumpsite.</title>
        <authorList>
            <person name="Kumar Singh A."/>
            <person name="Sangwan N."/>
            <person name="Sharma A."/>
            <person name="Gupta V."/>
            <person name="Khurana J.P."/>
            <person name="Lal R."/>
        </authorList>
    </citation>
    <scope>NUCLEOTIDE SEQUENCE [LARGE SCALE GENOMIC DNA]</scope>
    <source>
        <strain evidence="7 8">P25</strain>
    </source>
</reference>
<dbReference type="PROSITE" id="PS00092">
    <property type="entry name" value="N6_MTASE"/>
    <property type="match status" value="1"/>
</dbReference>
<feature type="domain" description="Methyltransferase small" evidence="6">
    <location>
        <begin position="7"/>
        <end position="121"/>
    </location>
</feature>
<evidence type="ECO:0000259" key="6">
    <source>
        <dbReference type="Pfam" id="PF05175"/>
    </source>
</evidence>
<dbReference type="Pfam" id="PF05175">
    <property type="entry name" value="MTS"/>
    <property type="match status" value="1"/>
</dbReference>
<dbReference type="RefSeq" id="WP_021238671.1">
    <property type="nucleotide sequence ID" value="NZ_ATHO01000105.1"/>
</dbReference>
<dbReference type="GO" id="GO:0006364">
    <property type="term" value="P:rRNA processing"/>
    <property type="evidence" value="ECO:0007669"/>
    <property type="project" value="UniProtKB-KW"/>
</dbReference>
<dbReference type="SUPFAM" id="SSF53335">
    <property type="entry name" value="S-adenosyl-L-methionine-dependent methyltransferases"/>
    <property type="match status" value="1"/>
</dbReference>
<keyword evidence="3" id="KW-0489">Methyltransferase</keyword>
<dbReference type="GO" id="GO:0003676">
    <property type="term" value="F:nucleic acid binding"/>
    <property type="evidence" value="ECO:0007669"/>
    <property type="project" value="InterPro"/>
</dbReference>
<dbReference type="Proteomes" id="UP000015525">
    <property type="component" value="Unassembled WGS sequence"/>
</dbReference>
<dbReference type="InterPro" id="IPR007848">
    <property type="entry name" value="Small_mtfrase_dom"/>
</dbReference>
<gene>
    <name evidence="7" type="ORF">L288_12135</name>
</gene>
<keyword evidence="2" id="KW-0698">rRNA processing</keyword>
<organism evidence="7 8">
    <name type="scientific">Sphingobium quisquiliarum P25</name>
    <dbReference type="NCBI Taxonomy" id="1329909"/>
    <lineage>
        <taxon>Bacteria</taxon>
        <taxon>Pseudomonadati</taxon>
        <taxon>Pseudomonadota</taxon>
        <taxon>Alphaproteobacteria</taxon>
        <taxon>Sphingomonadales</taxon>
        <taxon>Sphingomonadaceae</taxon>
        <taxon>Sphingobium</taxon>
    </lineage>
</organism>
<dbReference type="PANTHER" id="PTHR47816:SF4">
    <property type="entry name" value="RIBOSOMAL RNA SMALL SUBUNIT METHYLTRANSFERASE C"/>
    <property type="match status" value="1"/>
</dbReference>
<evidence type="ECO:0000313" key="7">
    <source>
        <dbReference type="EMBL" id="EQB05849.1"/>
    </source>
</evidence>
<keyword evidence="8" id="KW-1185">Reference proteome</keyword>
<dbReference type="InterPro" id="IPR029063">
    <property type="entry name" value="SAM-dependent_MTases_sf"/>
</dbReference>
<comment type="caution">
    <text evidence="7">The sequence shown here is derived from an EMBL/GenBank/DDBJ whole genome shotgun (WGS) entry which is preliminary data.</text>
</comment>
<dbReference type="EMBL" id="ATHO01000105">
    <property type="protein sequence ID" value="EQB05849.1"/>
    <property type="molecule type" value="Genomic_DNA"/>
</dbReference>